<evidence type="ECO:0000313" key="2">
    <source>
        <dbReference type="Proteomes" id="UP000198781"/>
    </source>
</evidence>
<proteinExistence type="predicted"/>
<name>A0A1G7C1X4_9BURK</name>
<keyword evidence="2" id="KW-1185">Reference proteome</keyword>
<gene>
    <name evidence="1" type="ORF">SAMN05192589_11549</name>
</gene>
<accession>A0A1G7C1X4</accession>
<organism evidence="1 2">
    <name type="scientific">Paracidovorax valerianellae</name>
    <dbReference type="NCBI Taxonomy" id="187868"/>
    <lineage>
        <taxon>Bacteria</taxon>
        <taxon>Pseudomonadati</taxon>
        <taxon>Pseudomonadota</taxon>
        <taxon>Betaproteobacteria</taxon>
        <taxon>Burkholderiales</taxon>
        <taxon>Comamonadaceae</taxon>
        <taxon>Paracidovorax</taxon>
    </lineage>
</organism>
<evidence type="ECO:0000313" key="1">
    <source>
        <dbReference type="EMBL" id="SDE32686.1"/>
    </source>
</evidence>
<dbReference type="Proteomes" id="UP000198781">
    <property type="component" value="Unassembled WGS sequence"/>
</dbReference>
<protein>
    <submittedName>
        <fullName evidence="1">Uncharacterized protein</fullName>
    </submittedName>
</protein>
<dbReference type="EMBL" id="FMZC01000015">
    <property type="protein sequence ID" value="SDE32686.1"/>
    <property type="molecule type" value="Genomic_DNA"/>
</dbReference>
<dbReference type="STRING" id="187868.SAMN05192589_11549"/>
<dbReference type="AlphaFoldDB" id="A0A1G7C1X4"/>
<sequence length="126" mass="13971">MFHPLPATLRLAAQSPVVPSRSMSPSTAFSGLHRVAFAPRPPADSDIVALPLRVFHTDVLEARRSLHRILGTRLQGYAIDVDAGRHCIRVSLHVRRGELANCLRLLTASMPRAEFGRIAQPAHWMH</sequence>
<reference evidence="1 2" key="1">
    <citation type="submission" date="2016-10" db="EMBL/GenBank/DDBJ databases">
        <authorList>
            <person name="de Groot N.N."/>
        </authorList>
    </citation>
    <scope>NUCLEOTIDE SEQUENCE [LARGE SCALE GENOMIC DNA]</scope>
    <source>
        <strain evidence="1 2">DSM 16619</strain>
    </source>
</reference>